<gene>
    <name evidence="6" type="ORF">NX02_08110</name>
</gene>
<sequence>MAASIRKARGRPRDADIDRRILDAARSLLAEGGFRALSFDAISQMAEVPRSMIYRRWPTKVHIANAIATGGEGRLPDVIDTEGLEAQVLALVEQLLDRYQRPDIGAAAVGVIAVTQGDRALQRELQAESETAARATLADIVARGQRAGLIADGASADALFDLVIGSLIYRVLFSLEPLPEGYAASVTRLLVDGLARR</sequence>
<dbReference type="Pfam" id="PF16859">
    <property type="entry name" value="TetR_C_11"/>
    <property type="match status" value="1"/>
</dbReference>
<dbReference type="InterPro" id="IPR050109">
    <property type="entry name" value="HTH-type_TetR-like_transc_reg"/>
</dbReference>
<evidence type="ECO:0000256" key="4">
    <source>
        <dbReference type="PROSITE-ProRule" id="PRU00335"/>
    </source>
</evidence>
<dbReference type="SUPFAM" id="SSF48498">
    <property type="entry name" value="Tetracyclin repressor-like, C-terminal domain"/>
    <property type="match status" value="1"/>
</dbReference>
<dbReference type="KEGG" id="ssan:NX02_08110"/>
<evidence type="ECO:0000256" key="2">
    <source>
        <dbReference type="ARBA" id="ARBA00023125"/>
    </source>
</evidence>
<dbReference type="PROSITE" id="PS50977">
    <property type="entry name" value="HTH_TETR_2"/>
    <property type="match status" value="1"/>
</dbReference>
<dbReference type="InterPro" id="IPR036271">
    <property type="entry name" value="Tet_transcr_reg_TetR-rel_C_sf"/>
</dbReference>
<dbReference type="Proteomes" id="UP000018851">
    <property type="component" value="Chromosome"/>
</dbReference>
<feature type="DNA-binding region" description="H-T-H motif" evidence="4">
    <location>
        <begin position="38"/>
        <end position="57"/>
    </location>
</feature>
<dbReference type="PATRIC" id="fig|1123269.5.peg.1586"/>
<dbReference type="InterPro" id="IPR001647">
    <property type="entry name" value="HTH_TetR"/>
</dbReference>
<dbReference type="OrthoDB" id="9796019at2"/>
<dbReference type="STRING" id="1123269.NX02_08110"/>
<proteinExistence type="predicted"/>
<dbReference type="GO" id="GO:0003700">
    <property type="term" value="F:DNA-binding transcription factor activity"/>
    <property type="evidence" value="ECO:0007669"/>
    <property type="project" value="TreeGrafter"/>
</dbReference>
<dbReference type="GO" id="GO:0000976">
    <property type="term" value="F:transcription cis-regulatory region binding"/>
    <property type="evidence" value="ECO:0007669"/>
    <property type="project" value="TreeGrafter"/>
</dbReference>
<organism evidence="6 7">
    <name type="scientific">Sphingomonas sanxanigenens DSM 19645 = NX02</name>
    <dbReference type="NCBI Taxonomy" id="1123269"/>
    <lineage>
        <taxon>Bacteria</taxon>
        <taxon>Pseudomonadati</taxon>
        <taxon>Pseudomonadota</taxon>
        <taxon>Alphaproteobacteria</taxon>
        <taxon>Sphingomonadales</taxon>
        <taxon>Sphingomonadaceae</taxon>
        <taxon>Sphingomonas</taxon>
    </lineage>
</organism>
<dbReference type="eggNOG" id="COG1309">
    <property type="taxonomic scope" value="Bacteria"/>
</dbReference>
<dbReference type="InterPro" id="IPR009057">
    <property type="entry name" value="Homeodomain-like_sf"/>
</dbReference>
<feature type="domain" description="HTH tetR-type" evidence="5">
    <location>
        <begin position="15"/>
        <end position="75"/>
    </location>
</feature>
<dbReference type="EMBL" id="CP006644">
    <property type="protein sequence ID" value="AHE53346.1"/>
    <property type="molecule type" value="Genomic_DNA"/>
</dbReference>
<dbReference type="SUPFAM" id="SSF46689">
    <property type="entry name" value="Homeodomain-like"/>
    <property type="match status" value="1"/>
</dbReference>
<evidence type="ECO:0000313" key="7">
    <source>
        <dbReference type="Proteomes" id="UP000018851"/>
    </source>
</evidence>
<dbReference type="Pfam" id="PF00440">
    <property type="entry name" value="TetR_N"/>
    <property type="match status" value="1"/>
</dbReference>
<dbReference type="RefSeq" id="WP_025291608.1">
    <property type="nucleotide sequence ID" value="NZ_CP006644.1"/>
</dbReference>
<dbReference type="PANTHER" id="PTHR30055">
    <property type="entry name" value="HTH-TYPE TRANSCRIPTIONAL REGULATOR RUTR"/>
    <property type="match status" value="1"/>
</dbReference>
<evidence type="ECO:0000256" key="3">
    <source>
        <dbReference type="ARBA" id="ARBA00023163"/>
    </source>
</evidence>
<reference evidence="6 7" key="1">
    <citation type="submission" date="2013-07" db="EMBL/GenBank/DDBJ databases">
        <title>Completed genome of Sphingomonas sanxanigenens NX02.</title>
        <authorList>
            <person name="Ma T."/>
            <person name="Huang H."/>
            <person name="Wu M."/>
            <person name="Li X."/>
            <person name="Li G."/>
        </authorList>
    </citation>
    <scope>NUCLEOTIDE SEQUENCE [LARGE SCALE GENOMIC DNA]</scope>
    <source>
        <strain evidence="6 7">NX02</strain>
    </source>
</reference>
<evidence type="ECO:0000259" key="5">
    <source>
        <dbReference type="PROSITE" id="PS50977"/>
    </source>
</evidence>
<dbReference type="PANTHER" id="PTHR30055:SF148">
    <property type="entry name" value="TETR-FAMILY TRANSCRIPTIONAL REGULATOR"/>
    <property type="match status" value="1"/>
</dbReference>
<keyword evidence="7" id="KW-1185">Reference proteome</keyword>
<keyword evidence="3" id="KW-0804">Transcription</keyword>
<dbReference type="Gene3D" id="1.10.10.60">
    <property type="entry name" value="Homeodomain-like"/>
    <property type="match status" value="1"/>
</dbReference>
<dbReference type="HOGENOM" id="CLU_069356_25_6_5"/>
<keyword evidence="1" id="KW-0805">Transcription regulation</keyword>
<keyword evidence="2 4" id="KW-0238">DNA-binding</keyword>
<accession>W0A8B8</accession>
<dbReference type="AlphaFoldDB" id="W0A8B8"/>
<evidence type="ECO:0000256" key="1">
    <source>
        <dbReference type="ARBA" id="ARBA00023015"/>
    </source>
</evidence>
<dbReference type="Gene3D" id="1.10.357.10">
    <property type="entry name" value="Tetracycline Repressor, domain 2"/>
    <property type="match status" value="1"/>
</dbReference>
<name>W0A8B8_9SPHN</name>
<dbReference type="InterPro" id="IPR011075">
    <property type="entry name" value="TetR_C"/>
</dbReference>
<protein>
    <recommendedName>
        <fullName evidence="5">HTH tetR-type domain-containing protein</fullName>
    </recommendedName>
</protein>
<evidence type="ECO:0000313" key="6">
    <source>
        <dbReference type="EMBL" id="AHE53346.1"/>
    </source>
</evidence>